<evidence type="ECO:0000256" key="2">
    <source>
        <dbReference type="ARBA" id="ARBA00022741"/>
    </source>
</evidence>
<name>A0A3S2PDV6_ORYJA</name>
<dbReference type="Gene3D" id="1.20.120.720">
    <property type="entry name" value="Myosin VI head, motor domain, U50 subdomain"/>
    <property type="match status" value="1"/>
</dbReference>
<dbReference type="AlphaFoldDB" id="A0A3S2PDV6"/>
<evidence type="ECO:0000256" key="1">
    <source>
        <dbReference type="ARBA" id="ARBA00008314"/>
    </source>
</evidence>
<dbReference type="FunFam" id="1.10.10.820:FF:000001">
    <property type="entry name" value="Myosin heavy chain"/>
    <property type="match status" value="1"/>
</dbReference>
<dbReference type="InterPro" id="IPR027417">
    <property type="entry name" value="P-loop_NTPase"/>
</dbReference>
<dbReference type="Pfam" id="PF00063">
    <property type="entry name" value="Myosin_head"/>
    <property type="match status" value="1"/>
</dbReference>
<dbReference type="SUPFAM" id="SSF52540">
    <property type="entry name" value="P-loop containing nucleoside triphosphate hydrolases"/>
    <property type="match status" value="1"/>
</dbReference>
<feature type="domain" description="Myosin motor" evidence="9">
    <location>
        <begin position="1"/>
        <end position="146"/>
    </location>
</feature>
<keyword evidence="3" id="KW-0067">ATP-binding</keyword>
<reference evidence="10 11" key="2">
    <citation type="submission" date="2019-01" db="EMBL/GenBank/DDBJ databases">
        <title>A chromosome length genome reference of the Java medaka (oryzias javanicus).</title>
        <authorList>
            <person name="Herpin A."/>
            <person name="Takehana Y."/>
            <person name="Naruse K."/>
            <person name="Ansai S."/>
            <person name="Kawaguchi M."/>
        </authorList>
    </citation>
    <scope>NUCLEOTIDE SEQUENCE [LARGE SCALE GENOMIC DNA]</scope>
    <source>
        <strain evidence="10">RS831</strain>
        <tissue evidence="10">Whole body</tissue>
    </source>
</reference>
<dbReference type="GO" id="GO:0016459">
    <property type="term" value="C:myosin complex"/>
    <property type="evidence" value="ECO:0007669"/>
    <property type="project" value="UniProtKB-KW"/>
</dbReference>
<comment type="similarity">
    <text evidence="1 7">Belongs to the TRAFAC class myosin-kinesin ATPase superfamily. Myosin family.</text>
</comment>
<protein>
    <recommendedName>
        <fullName evidence="9">Myosin motor domain-containing protein</fullName>
    </recommendedName>
</protein>
<dbReference type="OrthoDB" id="6108017at2759"/>
<dbReference type="EMBL" id="CM012450">
    <property type="protein sequence ID" value="RVE64197.1"/>
    <property type="molecule type" value="Genomic_DNA"/>
</dbReference>
<reference evidence="10 11" key="1">
    <citation type="submission" date="2018-11" db="EMBL/GenBank/DDBJ databases">
        <authorList>
            <person name="Lopez-Roques C."/>
            <person name="Donnadieu C."/>
            <person name="Bouchez O."/>
            <person name="Klopp C."/>
            <person name="Cabau C."/>
            <person name="Zahm M."/>
        </authorList>
    </citation>
    <scope>NUCLEOTIDE SEQUENCE [LARGE SCALE GENOMIC DNA]</scope>
    <source>
        <strain evidence="10">RS831</strain>
        <tissue evidence="10">Whole body</tissue>
    </source>
</reference>
<evidence type="ECO:0000256" key="3">
    <source>
        <dbReference type="ARBA" id="ARBA00022840"/>
    </source>
</evidence>
<comment type="caution">
    <text evidence="7">Lacks conserved residue(s) required for the propagation of feature annotation.</text>
</comment>
<keyword evidence="4 7" id="KW-0518">Myosin</keyword>
<evidence type="ECO:0000256" key="7">
    <source>
        <dbReference type="PROSITE-ProRule" id="PRU00782"/>
    </source>
</evidence>
<dbReference type="Gene3D" id="1.10.10.820">
    <property type="match status" value="1"/>
</dbReference>
<dbReference type="Proteomes" id="UP000283210">
    <property type="component" value="Chromosome 14"/>
</dbReference>
<evidence type="ECO:0000313" key="10">
    <source>
        <dbReference type="EMBL" id="RVE64197.1"/>
    </source>
</evidence>
<proteinExistence type="inferred from homology"/>
<dbReference type="GO" id="GO:0005524">
    <property type="term" value="F:ATP binding"/>
    <property type="evidence" value="ECO:0007669"/>
    <property type="project" value="UniProtKB-KW"/>
</dbReference>
<dbReference type="InterPro" id="IPR001609">
    <property type="entry name" value="Myosin_head_motor_dom-like"/>
</dbReference>
<evidence type="ECO:0000256" key="6">
    <source>
        <dbReference type="ARBA" id="ARBA00023203"/>
    </source>
</evidence>
<accession>A0A3S2PDV6</accession>
<evidence type="ECO:0000313" key="11">
    <source>
        <dbReference type="Proteomes" id="UP000283210"/>
    </source>
</evidence>
<evidence type="ECO:0000259" key="9">
    <source>
        <dbReference type="PROSITE" id="PS51456"/>
    </source>
</evidence>
<keyword evidence="11" id="KW-1185">Reference proteome</keyword>
<gene>
    <name evidence="10" type="ORF">OJAV_G00143580</name>
</gene>
<evidence type="ECO:0000256" key="5">
    <source>
        <dbReference type="ARBA" id="ARBA00023175"/>
    </source>
</evidence>
<evidence type="ECO:0000256" key="8">
    <source>
        <dbReference type="SAM" id="MobiDB-lite"/>
    </source>
</evidence>
<evidence type="ECO:0000256" key="4">
    <source>
        <dbReference type="ARBA" id="ARBA00023123"/>
    </source>
</evidence>
<dbReference type="PANTHER" id="PTHR46049:SF10">
    <property type="entry name" value="MYOSIN VIIA"/>
    <property type="match status" value="1"/>
</dbReference>
<keyword evidence="6 7" id="KW-0009">Actin-binding</keyword>
<keyword evidence="5" id="KW-0505">Motor protein</keyword>
<dbReference type="GO" id="GO:0003774">
    <property type="term" value="F:cytoskeletal motor activity"/>
    <property type="evidence" value="ECO:0007669"/>
    <property type="project" value="InterPro"/>
</dbReference>
<organism evidence="10 11">
    <name type="scientific">Oryzias javanicus</name>
    <name type="common">Javanese ricefish</name>
    <name type="synonym">Aplocheilus javanicus</name>
    <dbReference type="NCBI Taxonomy" id="123683"/>
    <lineage>
        <taxon>Eukaryota</taxon>
        <taxon>Metazoa</taxon>
        <taxon>Chordata</taxon>
        <taxon>Craniata</taxon>
        <taxon>Vertebrata</taxon>
        <taxon>Euteleostomi</taxon>
        <taxon>Actinopterygii</taxon>
        <taxon>Neopterygii</taxon>
        <taxon>Teleostei</taxon>
        <taxon>Neoteleostei</taxon>
        <taxon>Acanthomorphata</taxon>
        <taxon>Ovalentaria</taxon>
        <taxon>Atherinomorphae</taxon>
        <taxon>Beloniformes</taxon>
        <taxon>Adrianichthyidae</taxon>
        <taxon>Oryziinae</taxon>
        <taxon>Oryzias</taxon>
    </lineage>
</organism>
<keyword evidence="2" id="KW-0547">Nucleotide-binding</keyword>
<dbReference type="GO" id="GO:0003779">
    <property type="term" value="F:actin binding"/>
    <property type="evidence" value="ECO:0007669"/>
    <property type="project" value="UniProtKB-KW"/>
</dbReference>
<dbReference type="PANTHER" id="PTHR46049">
    <property type="entry name" value="AGAP003327-PA"/>
    <property type="match status" value="1"/>
</dbReference>
<feature type="region of interest" description="Disordered" evidence="8">
    <location>
        <begin position="109"/>
        <end position="146"/>
    </location>
</feature>
<dbReference type="InterPro" id="IPR051724">
    <property type="entry name" value="Actin_motor_Myosin"/>
</dbReference>
<dbReference type="PROSITE" id="PS51456">
    <property type="entry name" value="MYOSIN_MOTOR"/>
    <property type="match status" value="1"/>
</dbReference>
<sequence>MALHRAGRLSEHVTQAPDERNYHVFYCMLKGMAPEMKAKLGLGLASDSSYLIMGNCTECDGRNDLREYSSILSAMKVLMFTETEIWEISKLLAAILHMGNLRFEGLQDGRPPDLLQQPDADHHDQTESAWLCPPTPPVGNWLRRDG</sequence>